<evidence type="ECO:0000256" key="3">
    <source>
        <dbReference type="ARBA" id="ARBA00005349"/>
    </source>
</evidence>
<dbReference type="NCBIfam" id="TIGR01988">
    <property type="entry name" value="Ubi-OHases"/>
    <property type="match status" value="1"/>
</dbReference>
<evidence type="ECO:0000259" key="8">
    <source>
        <dbReference type="Pfam" id="PF01494"/>
    </source>
</evidence>
<comment type="cofactor">
    <cofactor evidence="1">
        <name>FAD</name>
        <dbReference type="ChEBI" id="CHEBI:57692"/>
    </cofactor>
</comment>
<name>A0AB39I0G2_9PSED</name>
<comment type="pathway">
    <text evidence="2">Cofactor biosynthesis; ubiquinone biosynthesis.</text>
</comment>
<keyword evidence="4" id="KW-0285">Flavoprotein</keyword>
<dbReference type="Pfam" id="PF01494">
    <property type="entry name" value="FAD_binding_3"/>
    <property type="match status" value="1"/>
</dbReference>
<dbReference type="InterPro" id="IPR010971">
    <property type="entry name" value="UbiH/COQ6"/>
</dbReference>
<evidence type="ECO:0000256" key="7">
    <source>
        <dbReference type="ARBA" id="ARBA00023033"/>
    </source>
</evidence>
<dbReference type="RefSeq" id="WP_280043093.1">
    <property type="nucleotide sequence ID" value="NZ_CP162607.1"/>
</dbReference>
<feature type="domain" description="FAD-binding" evidence="8">
    <location>
        <begin position="5"/>
        <end position="335"/>
    </location>
</feature>
<dbReference type="SUPFAM" id="SSF51905">
    <property type="entry name" value="FAD/NAD(P)-binding domain"/>
    <property type="match status" value="1"/>
</dbReference>
<dbReference type="NCBIfam" id="NF004356">
    <property type="entry name" value="PRK05732.1"/>
    <property type="match status" value="1"/>
</dbReference>
<evidence type="ECO:0000256" key="5">
    <source>
        <dbReference type="ARBA" id="ARBA00022827"/>
    </source>
</evidence>
<evidence type="ECO:0000256" key="2">
    <source>
        <dbReference type="ARBA" id="ARBA00004749"/>
    </source>
</evidence>
<dbReference type="GO" id="GO:0006744">
    <property type="term" value="P:ubiquinone biosynthetic process"/>
    <property type="evidence" value="ECO:0007669"/>
    <property type="project" value="InterPro"/>
</dbReference>
<dbReference type="NCBIfam" id="TIGR01984">
    <property type="entry name" value="UbiH"/>
    <property type="match status" value="1"/>
</dbReference>
<comment type="similarity">
    <text evidence="3">Belongs to the UbiH/COQ6 family.</text>
</comment>
<dbReference type="EMBL" id="CP162607">
    <property type="protein sequence ID" value="XDK36155.1"/>
    <property type="molecule type" value="Genomic_DNA"/>
</dbReference>
<dbReference type="GO" id="GO:0008681">
    <property type="term" value="F:2-octaprenyl-6-methoxyphenol hydroxylase activity"/>
    <property type="evidence" value="ECO:0007669"/>
    <property type="project" value="InterPro"/>
</dbReference>
<gene>
    <name evidence="9" type="primary">ubiH</name>
    <name evidence="9" type="synonym">visB</name>
    <name evidence="9" type="ORF">AB4Y39_20975</name>
</gene>
<dbReference type="EC" id="1.14.13.-" evidence="9"/>
<dbReference type="GO" id="GO:0071949">
    <property type="term" value="F:FAD binding"/>
    <property type="evidence" value="ECO:0007669"/>
    <property type="project" value="InterPro"/>
</dbReference>
<dbReference type="PANTHER" id="PTHR43876:SF8">
    <property type="entry name" value="2-OCTAPRENYL-6-METHOXYPHENOL HYDROXYLASE"/>
    <property type="match status" value="1"/>
</dbReference>
<dbReference type="InterPro" id="IPR011295">
    <property type="entry name" value="UbiH"/>
</dbReference>
<sequence length="397" mass="43287">MNRVNLAIIGGGLVGASLALALQAGAKTRGWKILLIEPFAPGDSFQPSYDARSSALSFGTRQIYERLGLWQQISRRAEPIRQIQVSDRGRFGATRLDALEEGVPALGYVVENAWLGQCLWKGLDAEVVSWRCPAEVTAMQALEDGYQLTLNDDTVVECDLAVLADGGRSGLREQLGIHVSSRPYNQSALIANITPSEAHCGQAFERFTDEGPMALLPLPENRCALVWTRAGMDAKRLAEVDERSFLSELQSVFGYRLGTLRQVGARHLYPLSLIEAQEQVRPHLVVLGNAAHSLHPIAGQGFNLSLRDVQALAEGLLAGPAVPGDFATLQAYRERQRLDQELTVGFSDRVTRLFGSAQPLIATGRNLGLLGLDLLPPAKRWFARQAMGLGTRPDSRS</sequence>
<accession>A0AB39I0G2</accession>
<keyword evidence="7" id="KW-0503">Monooxygenase</keyword>
<evidence type="ECO:0000256" key="6">
    <source>
        <dbReference type="ARBA" id="ARBA00023002"/>
    </source>
</evidence>
<organism evidence="9">
    <name type="scientific">Pseudomonas sp. Hg7Tf</name>
    <dbReference type="NCBI Taxonomy" id="3236988"/>
    <lineage>
        <taxon>Bacteria</taxon>
        <taxon>Pseudomonadati</taxon>
        <taxon>Pseudomonadota</taxon>
        <taxon>Gammaproteobacteria</taxon>
        <taxon>Pseudomonadales</taxon>
        <taxon>Pseudomonadaceae</taxon>
        <taxon>Pseudomonas</taxon>
    </lineage>
</organism>
<protein>
    <submittedName>
        <fullName evidence="9">2-octaprenyl-6-methoxyphenyl hydroxylase</fullName>
        <ecNumber evidence="9">1.14.13.-</ecNumber>
    </submittedName>
</protein>
<proteinExistence type="inferred from homology"/>
<dbReference type="InterPro" id="IPR036188">
    <property type="entry name" value="FAD/NAD-bd_sf"/>
</dbReference>
<dbReference type="AlphaFoldDB" id="A0AB39I0G2"/>
<keyword evidence="6 9" id="KW-0560">Oxidoreductase</keyword>
<dbReference type="PANTHER" id="PTHR43876">
    <property type="entry name" value="UBIQUINONE BIOSYNTHESIS MONOOXYGENASE COQ6, MITOCHONDRIAL"/>
    <property type="match status" value="1"/>
</dbReference>
<evidence type="ECO:0000313" key="9">
    <source>
        <dbReference type="EMBL" id="XDK36155.1"/>
    </source>
</evidence>
<dbReference type="InterPro" id="IPR002938">
    <property type="entry name" value="FAD-bd"/>
</dbReference>
<dbReference type="PRINTS" id="PR00420">
    <property type="entry name" value="RNGMNOXGNASE"/>
</dbReference>
<evidence type="ECO:0000256" key="4">
    <source>
        <dbReference type="ARBA" id="ARBA00022630"/>
    </source>
</evidence>
<dbReference type="Gene3D" id="3.50.50.60">
    <property type="entry name" value="FAD/NAD(P)-binding domain"/>
    <property type="match status" value="2"/>
</dbReference>
<dbReference type="InterPro" id="IPR051205">
    <property type="entry name" value="UbiH/COQ6_monooxygenase"/>
</dbReference>
<evidence type="ECO:0000256" key="1">
    <source>
        <dbReference type="ARBA" id="ARBA00001974"/>
    </source>
</evidence>
<keyword evidence="5" id="KW-0274">FAD</keyword>
<reference evidence="9" key="1">
    <citation type="submission" date="2024-07" db="EMBL/GenBank/DDBJ databases">
        <title>Identification and characteristics of a novel species of coltsfoot's symbiotic bacteria.</title>
        <authorList>
            <person name="Juszczyk A."/>
            <person name="Jasielczuk I."/>
            <person name="Gurgul A."/>
            <person name="Rogala M."/>
            <person name="Kowalczyk A."/>
            <person name="Szmatola T."/>
            <person name="Kosecka-Strojek M."/>
            <person name="Arent Z."/>
            <person name="Latowski D."/>
        </authorList>
    </citation>
    <scope>NUCLEOTIDE SEQUENCE</scope>
    <source>
        <strain evidence="9">Hg7Tf</strain>
    </source>
</reference>